<protein>
    <recommendedName>
        <fullName evidence="4">DUF2155 domain-containing protein</fullName>
    </recommendedName>
</protein>
<sequence length="123" mass="13184">MISALRCLLIAAVAAAVPALAAAQAVEQGTGAELRVLDKLNGITKDVRLGSRQRSVQGRIEVEMKECRYPVGNPAGDAYAFVTVREIGVDAPVFEGWMIASAPAVNPMDHARYDVWVLRCTTS</sequence>
<feature type="chain" id="PRO_5013224376" description="DUF2155 domain-containing protein" evidence="1">
    <location>
        <begin position="22"/>
        <end position="123"/>
    </location>
</feature>
<dbReference type="STRING" id="633194.SAMN05421759_1236"/>
<name>A0A1N7PYM9_9RHOB</name>
<dbReference type="EMBL" id="FTOQ01000023">
    <property type="protein sequence ID" value="SIT15753.1"/>
    <property type="molecule type" value="Genomic_DNA"/>
</dbReference>
<feature type="signal peptide" evidence="1">
    <location>
        <begin position="1"/>
        <end position="21"/>
    </location>
</feature>
<dbReference type="RefSeq" id="WP_234990320.1">
    <property type="nucleotide sequence ID" value="NZ_FTOQ01000023.1"/>
</dbReference>
<dbReference type="Proteomes" id="UP000186684">
    <property type="component" value="Unassembled WGS sequence"/>
</dbReference>
<organism evidence="2 3">
    <name type="scientific">Roseivivax lentus</name>
    <dbReference type="NCBI Taxonomy" id="633194"/>
    <lineage>
        <taxon>Bacteria</taxon>
        <taxon>Pseudomonadati</taxon>
        <taxon>Pseudomonadota</taxon>
        <taxon>Alphaproteobacteria</taxon>
        <taxon>Rhodobacterales</taxon>
        <taxon>Roseobacteraceae</taxon>
        <taxon>Roseivivax</taxon>
    </lineage>
</organism>
<reference evidence="3" key="1">
    <citation type="submission" date="2017-01" db="EMBL/GenBank/DDBJ databases">
        <authorList>
            <person name="Varghese N."/>
            <person name="Submissions S."/>
        </authorList>
    </citation>
    <scope>NUCLEOTIDE SEQUENCE [LARGE SCALE GENOMIC DNA]</scope>
    <source>
        <strain evidence="3">DSM 29430</strain>
    </source>
</reference>
<evidence type="ECO:0000313" key="2">
    <source>
        <dbReference type="EMBL" id="SIT15753.1"/>
    </source>
</evidence>
<dbReference type="Pfam" id="PF09923">
    <property type="entry name" value="DUF2155"/>
    <property type="match status" value="1"/>
</dbReference>
<accession>A0A1N7PYM9</accession>
<evidence type="ECO:0000313" key="3">
    <source>
        <dbReference type="Proteomes" id="UP000186684"/>
    </source>
</evidence>
<dbReference type="AlphaFoldDB" id="A0A1N7PYM9"/>
<gene>
    <name evidence="2" type="ORF">SAMN05421759_1236</name>
</gene>
<evidence type="ECO:0000256" key="1">
    <source>
        <dbReference type="SAM" id="SignalP"/>
    </source>
</evidence>
<dbReference type="InterPro" id="IPR019225">
    <property type="entry name" value="DUF2155"/>
</dbReference>
<keyword evidence="1" id="KW-0732">Signal</keyword>
<keyword evidence="3" id="KW-1185">Reference proteome</keyword>
<evidence type="ECO:0008006" key="4">
    <source>
        <dbReference type="Google" id="ProtNLM"/>
    </source>
</evidence>
<proteinExistence type="predicted"/>